<feature type="transmembrane region" description="Helical" evidence="2">
    <location>
        <begin position="7"/>
        <end position="29"/>
    </location>
</feature>
<dbReference type="Pfam" id="PF26314">
    <property type="entry name" value="MptA_B_family"/>
    <property type="match status" value="2"/>
</dbReference>
<feature type="transmembrane region" description="Helical" evidence="2">
    <location>
        <begin position="85"/>
        <end position="103"/>
    </location>
</feature>
<feature type="transmembrane region" description="Helical" evidence="2">
    <location>
        <begin position="286"/>
        <end position="309"/>
    </location>
</feature>
<comment type="caution">
    <text evidence="3">The sequence shown here is derived from an EMBL/GenBank/DDBJ whole genome shotgun (WGS) entry which is preliminary data.</text>
</comment>
<keyword evidence="2" id="KW-0472">Membrane</keyword>
<evidence type="ECO:0000256" key="2">
    <source>
        <dbReference type="SAM" id="Phobius"/>
    </source>
</evidence>
<dbReference type="AlphaFoldDB" id="A0A7X0INE4"/>
<feature type="transmembrane region" description="Helical" evidence="2">
    <location>
        <begin position="247"/>
        <end position="266"/>
    </location>
</feature>
<name>A0A7X0INE4_9ACTN</name>
<evidence type="ECO:0008006" key="5">
    <source>
        <dbReference type="Google" id="ProtNLM"/>
    </source>
</evidence>
<feature type="region of interest" description="Disordered" evidence="1">
    <location>
        <begin position="200"/>
        <end position="240"/>
    </location>
</feature>
<feature type="transmembrane region" description="Helical" evidence="2">
    <location>
        <begin position="438"/>
        <end position="459"/>
    </location>
</feature>
<protein>
    <recommendedName>
        <fullName evidence="5">DUF2029 domain-containing protein</fullName>
    </recommendedName>
</protein>
<proteinExistence type="predicted"/>
<feature type="transmembrane region" description="Helical" evidence="2">
    <location>
        <begin position="379"/>
        <end position="399"/>
    </location>
</feature>
<sequence length="545" mass="57013">MTGRVALWGIGVSIALTVVIGLLGASAVVPGLAGVWWHPPFSLGIRPSGHLVIGLEAVAIVLGGAGLGAGLLAVRRGWRPDPRRLLVCGCLAAGLLAFLPPSGSADHLNYASYGRMVVLGHDPYATGAVDLPGDPVADAVERPWREEPSLYGPLATAVQALASLVGGESVRFTVFVLALANVAAFLVTALLLHHLTGGDRSRQTRADEDRPSQLRADGDHSHKLRLDGDRSPQTRADGGRSRQTRAALLWTVNPLVLYQLVAGMHVDTQAIVFVTAALLTARGHRWWTAGPLLGLGIATKANAGLVALGTAWDLRRSPFKLLVVAGTAMATVVVAYLLAGPNSLDQILHASKSISWATPWHLAQRALQLLFGSGAYRSWIQAASLLTLVALATALFLALRPPRDPAAPGYAAGRAGVSGAWTGRTQAAGTSGGPSGGLGGGLVAVVVVVAWLFATPYALPWYDGLAFALLATVPATALDGFMVARVTVLSLAYLPARQQEQPADLGWLVTVVRGQVVPWILLGLTVALVVWAVRTGGRRRSRPRG</sequence>
<dbReference type="Proteomes" id="UP000555564">
    <property type="component" value="Unassembled WGS sequence"/>
</dbReference>
<feature type="transmembrane region" description="Helical" evidence="2">
    <location>
        <begin position="172"/>
        <end position="192"/>
    </location>
</feature>
<reference evidence="3 4" key="1">
    <citation type="submission" date="2020-08" db="EMBL/GenBank/DDBJ databases">
        <title>Sequencing the genomes of 1000 actinobacteria strains.</title>
        <authorList>
            <person name="Klenk H.-P."/>
        </authorList>
    </citation>
    <scope>NUCLEOTIDE SEQUENCE [LARGE SCALE GENOMIC DNA]</scope>
    <source>
        <strain evidence="3 4">DSM 44936</strain>
    </source>
</reference>
<organism evidence="3 4">
    <name type="scientific">Sphaerisporangium rubeum</name>
    <dbReference type="NCBI Taxonomy" id="321317"/>
    <lineage>
        <taxon>Bacteria</taxon>
        <taxon>Bacillati</taxon>
        <taxon>Actinomycetota</taxon>
        <taxon>Actinomycetes</taxon>
        <taxon>Streptosporangiales</taxon>
        <taxon>Streptosporangiaceae</taxon>
        <taxon>Sphaerisporangium</taxon>
    </lineage>
</organism>
<gene>
    <name evidence="3" type="ORF">BJ992_006353</name>
</gene>
<dbReference type="GO" id="GO:0005886">
    <property type="term" value="C:plasma membrane"/>
    <property type="evidence" value="ECO:0007669"/>
    <property type="project" value="UniProtKB-SubCell"/>
</dbReference>
<evidence type="ECO:0000256" key="1">
    <source>
        <dbReference type="SAM" id="MobiDB-lite"/>
    </source>
</evidence>
<feature type="transmembrane region" description="Helical" evidence="2">
    <location>
        <begin position="321"/>
        <end position="339"/>
    </location>
</feature>
<evidence type="ECO:0000313" key="3">
    <source>
        <dbReference type="EMBL" id="MBB6476922.1"/>
    </source>
</evidence>
<dbReference type="GO" id="GO:0016758">
    <property type="term" value="F:hexosyltransferase activity"/>
    <property type="evidence" value="ECO:0007669"/>
    <property type="project" value="InterPro"/>
</dbReference>
<accession>A0A7X0INE4</accession>
<feature type="transmembrane region" description="Helical" evidence="2">
    <location>
        <begin position="505"/>
        <end position="533"/>
    </location>
</feature>
<keyword evidence="2" id="KW-1133">Transmembrane helix</keyword>
<dbReference type="RefSeq" id="WP_184987276.1">
    <property type="nucleotide sequence ID" value="NZ_BAAALO010000006.1"/>
</dbReference>
<keyword evidence="4" id="KW-1185">Reference proteome</keyword>
<dbReference type="EMBL" id="JACHIU010000001">
    <property type="protein sequence ID" value="MBB6476922.1"/>
    <property type="molecule type" value="Genomic_DNA"/>
</dbReference>
<feature type="transmembrane region" description="Helical" evidence="2">
    <location>
        <begin position="49"/>
        <end position="73"/>
    </location>
</feature>
<evidence type="ECO:0000313" key="4">
    <source>
        <dbReference type="Proteomes" id="UP000555564"/>
    </source>
</evidence>
<keyword evidence="2" id="KW-0812">Transmembrane</keyword>